<keyword evidence="2" id="KW-1185">Reference proteome</keyword>
<comment type="caution">
    <text evidence="1">The sequence shown here is derived from an EMBL/GenBank/DDBJ whole genome shotgun (WGS) entry which is preliminary data.</text>
</comment>
<organism evidence="1 2">
    <name type="scientific">Boletus reticuloceps</name>
    <dbReference type="NCBI Taxonomy" id="495285"/>
    <lineage>
        <taxon>Eukaryota</taxon>
        <taxon>Fungi</taxon>
        <taxon>Dikarya</taxon>
        <taxon>Basidiomycota</taxon>
        <taxon>Agaricomycotina</taxon>
        <taxon>Agaricomycetes</taxon>
        <taxon>Agaricomycetidae</taxon>
        <taxon>Boletales</taxon>
        <taxon>Boletineae</taxon>
        <taxon>Boletaceae</taxon>
        <taxon>Boletoideae</taxon>
        <taxon>Boletus</taxon>
    </lineage>
</organism>
<proteinExistence type="predicted"/>
<dbReference type="AlphaFoldDB" id="A0A8I2YSH8"/>
<name>A0A8I2YSH8_9AGAM</name>
<evidence type="ECO:0000313" key="2">
    <source>
        <dbReference type="Proteomes" id="UP000683000"/>
    </source>
</evidence>
<sequence length="216" mass="24814">MDGNTGTMYTGSQKRETLPNLVREYWEDYHKLTDAEKQELIEQFSQVKKGKDIEVRVSAWSRINDFTQTLKVVEIELHNLKLRTGMETVLYSACGTTDVRIRGITFATEGVENFMGTVMGIDDQDLISKMGGFAVQGTRGTATGDADAKMQWKYYFRNVVSRYKVAIKGWPDEVPFKNLSEVSCSLALLEMLYQKWEHKENLYRADQPWRDNRASA</sequence>
<dbReference type="EMBL" id="JAGFBS010000008">
    <property type="protein sequence ID" value="KAG6377665.1"/>
    <property type="molecule type" value="Genomic_DNA"/>
</dbReference>
<gene>
    <name evidence="1" type="ORF">JVT61DRAFT_14430</name>
</gene>
<protein>
    <submittedName>
        <fullName evidence="1">Uncharacterized protein</fullName>
    </submittedName>
</protein>
<evidence type="ECO:0000313" key="1">
    <source>
        <dbReference type="EMBL" id="KAG6377665.1"/>
    </source>
</evidence>
<dbReference type="OrthoDB" id="2657487at2759"/>
<accession>A0A8I2YSH8</accession>
<reference evidence="1" key="1">
    <citation type="submission" date="2021-03" db="EMBL/GenBank/DDBJ databases">
        <title>Evolutionary innovations through gain and loss of genes in the ectomycorrhizal Boletales.</title>
        <authorList>
            <person name="Wu G."/>
            <person name="Miyauchi S."/>
            <person name="Morin E."/>
            <person name="Yang Z.-L."/>
            <person name="Xu J."/>
            <person name="Martin F.M."/>
        </authorList>
    </citation>
    <scope>NUCLEOTIDE SEQUENCE</scope>
    <source>
        <strain evidence="1">BR01</strain>
    </source>
</reference>
<dbReference type="Proteomes" id="UP000683000">
    <property type="component" value="Unassembled WGS sequence"/>
</dbReference>